<keyword evidence="2" id="KW-0902">Two-component regulatory system</keyword>
<dbReference type="Pfam" id="PF00072">
    <property type="entry name" value="Response_reg"/>
    <property type="match status" value="1"/>
</dbReference>
<dbReference type="Gene3D" id="3.40.50.2300">
    <property type="match status" value="1"/>
</dbReference>
<dbReference type="InterPro" id="IPR001867">
    <property type="entry name" value="OmpR/PhoB-type_DNA-bd"/>
</dbReference>
<evidence type="ECO:0000256" key="4">
    <source>
        <dbReference type="ARBA" id="ARBA00023125"/>
    </source>
</evidence>
<dbReference type="GO" id="GO:0000976">
    <property type="term" value="F:transcription cis-regulatory region binding"/>
    <property type="evidence" value="ECO:0007669"/>
    <property type="project" value="TreeGrafter"/>
</dbReference>
<dbReference type="InterPro" id="IPR039420">
    <property type="entry name" value="WalR-like"/>
</dbReference>
<proteinExistence type="predicted"/>
<feature type="DNA-binding region" description="OmpR/PhoB-type" evidence="7">
    <location>
        <begin position="126"/>
        <end position="224"/>
    </location>
</feature>
<evidence type="ECO:0000256" key="5">
    <source>
        <dbReference type="ARBA" id="ARBA00023163"/>
    </source>
</evidence>
<protein>
    <submittedName>
        <fullName evidence="10">DNA-binding response OmpR family regulator</fullName>
    </submittedName>
</protein>
<organism evidence="10 11">
    <name type="scientific">Ureibacillus chungkukjangi</name>
    <dbReference type="NCBI Taxonomy" id="1202712"/>
    <lineage>
        <taxon>Bacteria</taxon>
        <taxon>Bacillati</taxon>
        <taxon>Bacillota</taxon>
        <taxon>Bacilli</taxon>
        <taxon>Bacillales</taxon>
        <taxon>Caryophanaceae</taxon>
        <taxon>Ureibacillus</taxon>
    </lineage>
</organism>
<dbReference type="InterPro" id="IPR036388">
    <property type="entry name" value="WH-like_DNA-bd_sf"/>
</dbReference>
<dbReference type="Gene3D" id="1.10.10.10">
    <property type="entry name" value="Winged helix-like DNA-binding domain superfamily/Winged helix DNA-binding domain"/>
    <property type="match status" value="1"/>
</dbReference>
<reference evidence="10 11" key="1">
    <citation type="submission" date="2018-06" db="EMBL/GenBank/DDBJ databases">
        <title>Genomic Encyclopedia of Archaeal and Bacterial Type Strains, Phase II (KMG-II): from individual species to whole genera.</title>
        <authorList>
            <person name="Goeker M."/>
        </authorList>
    </citation>
    <scope>NUCLEOTIDE SEQUENCE [LARGE SCALE GENOMIC DNA]</scope>
    <source>
        <strain evidence="10 11">KACC 16626</strain>
    </source>
</reference>
<feature type="modified residue" description="4-aspartylphosphate" evidence="6">
    <location>
        <position position="52"/>
    </location>
</feature>
<dbReference type="Gene3D" id="6.10.250.690">
    <property type="match status" value="1"/>
</dbReference>
<gene>
    <name evidence="10" type="ORF">BJ095_102170</name>
</gene>
<accession>A0A318TUQ8</accession>
<keyword evidence="3" id="KW-0805">Transcription regulation</keyword>
<dbReference type="SMART" id="SM00448">
    <property type="entry name" value="REC"/>
    <property type="match status" value="1"/>
</dbReference>
<dbReference type="SMART" id="SM00862">
    <property type="entry name" value="Trans_reg_C"/>
    <property type="match status" value="1"/>
</dbReference>
<dbReference type="InterPro" id="IPR011006">
    <property type="entry name" value="CheY-like_superfamily"/>
</dbReference>
<dbReference type="Proteomes" id="UP000247416">
    <property type="component" value="Unassembled WGS sequence"/>
</dbReference>
<dbReference type="Pfam" id="PF00486">
    <property type="entry name" value="Trans_reg_C"/>
    <property type="match status" value="1"/>
</dbReference>
<evidence type="ECO:0000256" key="3">
    <source>
        <dbReference type="ARBA" id="ARBA00023015"/>
    </source>
</evidence>
<evidence type="ECO:0000256" key="1">
    <source>
        <dbReference type="ARBA" id="ARBA00022553"/>
    </source>
</evidence>
<dbReference type="EMBL" id="QJTJ01000002">
    <property type="protein sequence ID" value="PYF08404.1"/>
    <property type="molecule type" value="Genomic_DNA"/>
</dbReference>
<evidence type="ECO:0000259" key="8">
    <source>
        <dbReference type="PROSITE" id="PS50110"/>
    </source>
</evidence>
<evidence type="ECO:0000256" key="2">
    <source>
        <dbReference type="ARBA" id="ARBA00023012"/>
    </source>
</evidence>
<dbReference type="AlphaFoldDB" id="A0A318TUQ8"/>
<dbReference type="GO" id="GO:0006355">
    <property type="term" value="P:regulation of DNA-templated transcription"/>
    <property type="evidence" value="ECO:0007669"/>
    <property type="project" value="InterPro"/>
</dbReference>
<dbReference type="InterPro" id="IPR001789">
    <property type="entry name" value="Sig_transdc_resp-reg_receiver"/>
</dbReference>
<evidence type="ECO:0000313" key="11">
    <source>
        <dbReference type="Proteomes" id="UP000247416"/>
    </source>
</evidence>
<feature type="domain" description="OmpR/PhoB-type" evidence="9">
    <location>
        <begin position="126"/>
        <end position="224"/>
    </location>
</feature>
<evidence type="ECO:0000313" key="10">
    <source>
        <dbReference type="EMBL" id="PYF08404.1"/>
    </source>
</evidence>
<evidence type="ECO:0000256" key="7">
    <source>
        <dbReference type="PROSITE-ProRule" id="PRU01091"/>
    </source>
</evidence>
<dbReference type="PROSITE" id="PS50110">
    <property type="entry name" value="RESPONSE_REGULATORY"/>
    <property type="match status" value="1"/>
</dbReference>
<keyword evidence="11" id="KW-1185">Reference proteome</keyword>
<dbReference type="OrthoDB" id="9790442at2"/>
<sequence length="224" mass="26244">MYKIMLIEDDEKIRSIVADTLKKWQYDVVEVTQFDNILSEFEKTAPHLVLLDINLPVFDGFYWCQQIRNVSKVPILFLSSRNQNMDVIMAINMGGDDFIQKPFDLGILVAKISALLRRKYTYQEDANVRFIHRGLKLNVTNSTIEYEGQMTELSRNEFILLQLMMRNIGKIVSREDMMQALWNEDQFVDDNTLTVNVNRLRRKIATFGLEDFIVTRKGMGYLIE</sequence>
<dbReference type="SUPFAM" id="SSF52172">
    <property type="entry name" value="CheY-like"/>
    <property type="match status" value="1"/>
</dbReference>
<keyword evidence="4 7" id="KW-0238">DNA-binding</keyword>
<dbReference type="PANTHER" id="PTHR48111:SF43">
    <property type="entry name" value="STAGE 0 SPORULATION PROTEIN A HOMOLOG"/>
    <property type="match status" value="1"/>
</dbReference>
<feature type="domain" description="Response regulatory" evidence="8">
    <location>
        <begin position="3"/>
        <end position="116"/>
    </location>
</feature>
<dbReference type="PANTHER" id="PTHR48111">
    <property type="entry name" value="REGULATOR OF RPOS"/>
    <property type="match status" value="1"/>
</dbReference>
<dbReference type="CDD" id="cd18159">
    <property type="entry name" value="REC_OmpR_NsrR-like"/>
    <property type="match status" value="1"/>
</dbReference>
<keyword evidence="5" id="KW-0804">Transcription</keyword>
<dbReference type="RefSeq" id="WP_107931810.1">
    <property type="nucleotide sequence ID" value="NZ_CP085009.1"/>
</dbReference>
<dbReference type="PROSITE" id="PS51755">
    <property type="entry name" value="OMPR_PHOB"/>
    <property type="match status" value="1"/>
</dbReference>
<evidence type="ECO:0000259" key="9">
    <source>
        <dbReference type="PROSITE" id="PS51755"/>
    </source>
</evidence>
<keyword evidence="1 6" id="KW-0597">Phosphoprotein</keyword>
<dbReference type="GO" id="GO:0032993">
    <property type="term" value="C:protein-DNA complex"/>
    <property type="evidence" value="ECO:0007669"/>
    <property type="project" value="TreeGrafter"/>
</dbReference>
<evidence type="ECO:0000256" key="6">
    <source>
        <dbReference type="PROSITE-ProRule" id="PRU00169"/>
    </source>
</evidence>
<dbReference type="CDD" id="cd00383">
    <property type="entry name" value="trans_reg_C"/>
    <property type="match status" value="1"/>
</dbReference>
<name>A0A318TUQ8_9BACL</name>
<dbReference type="GO" id="GO:0000156">
    <property type="term" value="F:phosphorelay response regulator activity"/>
    <property type="evidence" value="ECO:0007669"/>
    <property type="project" value="TreeGrafter"/>
</dbReference>
<dbReference type="GO" id="GO:0005829">
    <property type="term" value="C:cytosol"/>
    <property type="evidence" value="ECO:0007669"/>
    <property type="project" value="TreeGrafter"/>
</dbReference>
<comment type="caution">
    <text evidence="10">The sequence shown here is derived from an EMBL/GenBank/DDBJ whole genome shotgun (WGS) entry which is preliminary data.</text>
</comment>